<evidence type="ECO:0000313" key="11">
    <source>
        <dbReference type="EMBL" id="KAG8623804.1"/>
    </source>
</evidence>
<dbReference type="PROSITE" id="PS50048">
    <property type="entry name" value="ZN2_CY6_FUNGAL_2"/>
    <property type="match status" value="1"/>
</dbReference>
<dbReference type="InterPro" id="IPR001138">
    <property type="entry name" value="Zn2Cys6_DnaBD"/>
</dbReference>
<evidence type="ECO:0000256" key="5">
    <source>
        <dbReference type="ARBA" id="ARBA00023163"/>
    </source>
</evidence>
<feature type="compositionally biased region" description="Polar residues" evidence="8">
    <location>
        <begin position="290"/>
        <end position="302"/>
    </location>
</feature>
<evidence type="ECO:0000256" key="1">
    <source>
        <dbReference type="ARBA" id="ARBA00022723"/>
    </source>
</evidence>
<feature type="region of interest" description="Disordered" evidence="8">
    <location>
        <begin position="251"/>
        <end position="307"/>
    </location>
</feature>
<dbReference type="PROSITE" id="PS00463">
    <property type="entry name" value="ZN2_CY6_FUNGAL_1"/>
    <property type="match status" value="1"/>
</dbReference>
<evidence type="ECO:0000256" key="3">
    <source>
        <dbReference type="ARBA" id="ARBA00022833"/>
    </source>
</evidence>
<dbReference type="PROSITE" id="PS00028">
    <property type="entry name" value="ZINC_FINGER_C2H2_1"/>
    <property type="match status" value="2"/>
</dbReference>
<dbReference type="GO" id="GO:0000981">
    <property type="term" value="F:DNA-binding transcription factor activity, RNA polymerase II-specific"/>
    <property type="evidence" value="ECO:0007669"/>
    <property type="project" value="InterPro"/>
</dbReference>
<evidence type="ECO:0000256" key="4">
    <source>
        <dbReference type="ARBA" id="ARBA00023015"/>
    </source>
</evidence>
<keyword evidence="1" id="KW-0479">Metal-binding</keyword>
<dbReference type="FunFam" id="3.30.160.60:FF:000446">
    <property type="entry name" value="Zinc finger protein"/>
    <property type="match status" value="1"/>
</dbReference>
<dbReference type="Pfam" id="PF00172">
    <property type="entry name" value="Zn_clus"/>
    <property type="match status" value="1"/>
</dbReference>
<protein>
    <submittedName>
        <fullName evidence="11">Uncharacterized protein</fullName>
    </submittedName>
</protein>
<dbReference type="PROSITE" id="PS50157">
    <property type="entry name" value="ZINC_FINGER_C2H2_2"/>
    <property type="match status" value="2"/>
</dbReference>
<reference evidence="11" key="1">
    <citation type="submission" date="2021-07" db="EMBL/GenBank/DDBJ databases">
        <title>Elsinoe batatas strain:CRI-CJ2 Genome sequencing and assembly.</title>
        <authorList>
            <person name="Huang L."/>
        </authorList>
    </citation>
    <scope>NUCLEOTIDE SEQUENCE</scope>
    <source>
        <strain evidence="11">CRI-CJ2</strain>
    </source>
</reference>
<dbReference type="InterPro" id="IPR036236">
    <property type="entry name" value="Znf_C2H2_sf"/>
</dbReference>
<sequence length="830" mass="93089">MSTPDLAEYDASDIRIFSCPHCPSKFKRKEHLSRHVTQHEGTKSHDCDICGRQFSRRDALRRHAETHVGQVPDAQLATLGRATGPKACINCHKHKKRCSGGSPCTWCAQRKVPCRRRPTEEPVVIKRRKVAYDADTSSPSYPADRAYGADTTPYSASNFSRTAWSAPTQPYTMHTYQAEGGHERGMGDTGKSTSNYAPASLPYDVTSLFNFDLDILDDFSWAPPEVGVLNLPMPIYTDQDRSDQHENFQLLPERSDGEQGSRISTTTSSDTTDATPGDQSSRGMRPQPTLAESPTATISQISPAEDQDSIRTLPSPAVQTLRDFHRSNLPETASLITDQDLGEYMDLFVQRYLAEEPIIHPSSLSSPDLDWKLLLAAVTVGATCSTALSGHTNHKILLGLLRKAFDSYVLADLTLLSLENAQVLLLKDICMHFSGDRALQTQQQFDRSRSTTYCQLLDVQEARFNAAATGVDTPLRKPEFAQWLYSESLVRLAHGVYQLQCLQYISHGLAPAAELFDLTNRFPCQENLWRCRDEGAWRQVIDSGSATKAFGPHLGIPLEQNDTMVDAFTCRLRLLYLYVDDQVSIERFRNSTLQRAVISSIVSSRGTDMGTDAVASVVSETANKLLDVHSSIPLLVEFFGVRNTERTMLYPTLLLIRAVTRQILQTIGGWRSTAKQTKQAEVTFLAWLKRDPRRSRHCLLLSVLILKALRVKKYFTALDPVSLMYATSFIWIYDRFEPLARENQVLQAETPTLHLGGSLDVQMCYEWLHKGRFFRVHISGIGFLDGESSPARILREAERIFSARMEWRGICQRLARHTSQMIDGMPSSLG</sequence>
<dbReference type="Pfam" id="PF00096">
    <property type="entry name" value="zf-C2H2"/>
    <property type="match status" value="2"/>
</dbReference>
<dbReference type="OrthoDB" id="6077919at2759"/>
<evidence type="ECO:0000256" key="7">
    <source>
        <dbReference type="PROSITE-ProRule" id="PRU00042"/>
    </source>
</evidence>
<keyword evidence="12" id="KW-1185">Reference proteome</keyword>
<dbReference type="Proteomes" id="UP000809789">
    <property type="component" value="Unassembled WGS sequence"/>
</dbReference>
<accession>A0A8K0PFQ8</accession>
<dbReference type="PANTHER" id="PTHR47660:SF2">
    <property type="entry name" value="TRANSCRIPTION FACTOR WITH C2H2 AND ZN(2)-CYS(6) DNA BINDING DOMAIN (EUROFUNG)"/>
    <property type="match status" value="1"/>
</dbReference>
<dbReference type="PANTHER" id="PTHR47660">
    <property type="entry name" value="TRANSCRIPTION FACTOR WITH C2H2 AND ZN(2)-CYS(6) DNA BINDING DOMAIN (EUROFUNG)-RELATED-RELATED"/>
    <property type="match status" value="1"/>
</dbReference>
<keyword evidence="6" id="KW-0539">Nucleus</keyword>
<feature type="domain" description="Zn(2)-C6 fungal-type" evidence="9">
    <location>
        <begin position="87"/>
        <end position="116"/>
    </location>
</feature>
<proteinExistence type="predicted"/>
<dbReference type="Gene3D" id="3.30.160.60">
    <property type="entry name" value="Classic Zinc Finger"/>
    <property type="match status" value="1"/>
</dbReference>
<keyword evidence="4" id="KW-0805">Transcription regulation</keyword>
<feature type="compositionally biased region" description="Low complexity" evidence="8">
    <location>
        <begin position="264"/>
        <end position="275"/>
    </location>
</feature>
<dbReference type="InterPro" id="IPR013087">
    <property type="entry name" value="Znf_C2H2_type"/>
</dbReference>
<dbReference type="SUPFAM" id="SSF57701">
    <property type="entry name" value="Zn2/Cys6 DNA-binding domain"/>
    <property type="match status" value="1"/>
</dbReference>
<evidence type="ECO:0000313" key="12">
    <source>
        <dbReference type="Proteomes" id="UP000809789"/>
    </source>
</evidence>
<dbReference type="InterPro" id="IPR036864">
    <property type="entry name" value="Zn2-C6_fun-type_DNA-bd_sf"/>
</dbReference>
<evidence type="ECO:0000259" key="9">
    <source>
        <dbReference type="PROSITE" id="PS50048"/>
    </source>
</evidence>
<name>A0A8K0PFQ8_9PEZI</name>
<keyword evidence="3" id="KW-0862">Zinc</keyword>
<evidence type="ECO:0000256" key="6">
    <source>
        <dbReference type="ARBA" id="ARBA00023242"/>
    </source>
</evidence>
<dbReference type="GO" id="GO:0008270">
    <property type="term" value="F:zinc ion binding"/>
    <property type="evidence" value="ECO:0007669"/>
    <property type="project" value="UniProtKB-KW"/>
</dbReference>
<evidence type="ECO:0000259" key="10">
    <source>
        <dbReference type="PROSITE" id="PS50157"/>
    </source>
</evidence>
<dbReference type="AlphaFoldDB" id="A0A8K0PFQ8"/>
<keyword evidence="2 7" id="KW-0863">Zinc-finger</keyword>
<dbReference type="Gene3D" id="4.10.240.10">
    <property type="entry name" value="Zn(2)-C6 fungal-type DNA-binding domain"/>
    <property type="match status" value="1"/>
</dbReference>
<evidence type="ECO:0000256" key="8">
    <source>
        <dbReference type="SAM" id="MobiDB-lite"/>
    </source>
</evidence>
<evidence type="ECO:0000256" key="2">
    <source>
        <dbReference type="ARBA" id="ARBA00022771"/>
    </source>
</evidence>
<feature type="domain" description="C2H2-type" evidence="10">
    <location>
        <begin position="45"/>
        <end position="72"/>
    </location>
</feature>
<dbReference type="SMART" id="SM00355">
    <property type="entry name" value="ZnF_C2H2"/>
    <property type="match status" value="2"/>
</dbReference>
<dbReference type="CDD" id="cd00067">
    <property type="entry name" value="GAL4"/>
    <property type="match status" value="1"/>
</dbReference>
<dbReference type="EMBL" id="JAESVG020000010">
    <property type="protein sequence ID" value="KAG8623804.1"/>
    <property type="molecule type" value="Genomic_DNA"/>
</dbReference>
<comment type="caution">
    <text evidence="11">The sequence shown here is derived from an EMBL/GenBank/DDBJ whole genome shotgun (WGS) entry which is preliminary data.</text>
</comment>
<gene>
    <name evidence="11" type="ORF">KVT40_008780</name>
</gene>
<keyword evidence="5" id="KW-0804">Transcription</keyword>
<organism evidence="11 12">
    <name type="scientific">Elsinoe batatas</name>
    <dbReference type="NCBI Taxonomy" id="2601811"/>
    <lineage>
        <taxon>Eukaryota</taxon>
        <taxon>Fungi</taxon>
        <taxon>Dikarya</taxon>
        <taxon>Ascomycota</taxon>
        <taxon>Pezizomycotina</taxon>
        <taxon>Dothideomycetes</taxon>
        <taxon>Dothideomycetidae</taxon>
        <taxon>Myriangiales</taxon>
        <taxon>Elsinoaceae</taxon>
        <taxon>Elsinoe</taxon>
    </lineage>
</organism>
<dbReference type="SUPFAM" id="SSF57667">
    <property type="entry name" value="beta-beta-alpha zinc fingers"/>
    <property type="match status" value="1"/>
</dbReference>
<feature type="domain" description="C2H2-type" evidence="10">
    <location>
        <begin position="17"/>
        <end position="44"/>
    </location>
</feature>